<dbReference type="SUPFAM" id="SSF55781">
    <property type="entry name" value="GAF domain-like"/>
    <property type="match status" value="1"/>
</dbReference>
<evidence type="ECO:0000313" key="6">
    <source>
        <dbReference type="EMBL" id="TGD73396.1"/>
    </source>
</evidence>
<gene>
    <name evidence="6" type="ORF">E4634_10200</name>
</gene>
<dbReference type="InterPro" id="IPR036390">
    <property type="entry name" value="WH_DNA-bd_sf"/>
</dbReference>
<keyword evidence="3" id="KW-0804">Transcription</keyword>
<dbReference type="InterPro" id="IPR050707">
    <property type="entry name" value="HTH_MetabolicPath_Reg"/>
</dbReference>
<dbReference type="Pfam" id="PF09339">
    <property type="entry name" value="HTH_IclR"/>
    <property type="match status" value="1"/>
</dbReference>
<keyword evidence="2" id="KW-0238">DNA-binding</keyword>
<feature type="domain" description="HTH iclR-type" evidence="4">
    <location>
        <begin position="5"/>
        <end position="67"/>
    </location>
</feature>
<dbReference type="InterPro" id="IPR014757">
    <property type="entry name" value="Tscrpt_reg_IclR_C"/>
</dbReference>
<dbReference type="PROSITE" id="PS51078">
    <property type="entry name" value="ICLR_ED"/>
    <property type="match status" value="1"/>
</dbReference>
<dbReference type="InterPro" id="IPR036388">
    <property type="entry name" value="WH-like_DNA-bd_sf"/>
</dbReference>
<evidence type="ECO:0000259" key="4">
    <source>
        <dbReference type="PROSITE" id="PS51077"/>
    </source>
</evidence>
<keyword evidence="1" id="KW-0805">Transcription regulation</keyword>
<evidence type="ECO:0000256" key="1">
    <source>
        <dbReference type="ARBA" id="ARBA00023015"/>
    </source>
</evidence>
<dbReference type="SMART" id="SM00346">
    <property type="entry name" value="HTH_ICLR"/>
    <property type="match status" value="1"/>
</dbReference>
<dbReference type="OrthoDB" id="9807558at2"/>
<evidence type="ECO:0000256" key="3">
    <source>
        <dbReference type="ARBA" id="ARBA00023163"/>
    </source>
</evidence>
<dbReference type="AlphaFoldDB" id="A0A4Z0M1S8"/>
<protein>
    <submittedName>
        <fullName evidence="6">Transcriptional regulator</fullName>
    </submittedName>
</protein>
<accession>A0A4Z0M1S8</accession>
<reference evidence="6 7" key="1">
    <citation type="submission" date="2019-04" db="EMBL/GenBank/DDBJ databases">
        <title>Taxonomy of novel Haliea sp. from mangrove soil of West Coast of India.</title>
        <authorList>
            <person name="Verma A."/>
            <person name="Kumar P."/>
            <person name="Krishnamurthi S."/>
        </authorList>
    </citation>
    <scope>NUCLEOTIDE SEQUENCE [LARGE SCALE GENOMIC DNA]</scope>
    <source>
        <strain evidence="6 7">SAOS-164</strain>
    </source>
</reference>
<dbReference type="InterPro" id="IPR005471">
    <property type="entry name" value="Tscrpt_reg_IclR_N"/>
</dbReference>
<evidence type="ECO:0000256" key="2">
    <source>
        <dbReference type="ARBA" id="ARBA00023125"/>
    </source>
</evidence>
<keyword evidence="7" id="KW-1185">Reference proteome</keyword>
<name>A0A4Z0M1S8_9GAMM</name>
<dbReference type="RefSeq" id="WP_135443517.1">
    <property type="nucleotide sequence ID" value="NZ_SRLE01000007.1"/>
</dbReference>
<dbReference type="InterPro" id="IPR029016">
    <property type="entry name" value="GAF-like_dom_sf"/>
</dbReference>
<feature type="domain" description="IclR-ED" evidence="5">
    <location>
        <begin position="68"/>
        <end position="278"/>
    </location>
</feature>
<dbReference type="PROSITE" id="PS51077">
    <property type="entry name" value="HTH_ICLR"/>
    <property type="match status" value="1"/>
</dbReference>
<dbReference type="GO" id="GO:0003677">
    <property type="term" value="F:DNA binding"/>
    <property type="evidence" value="ECO:0007669"/>
    <property type="project" value="UniProtKB-KW"/>
</dbReference>
<dbReference type="PANTHER" id="PTHR30136">
    <property type="entry name" value="HELIX-TURN-HELIX TRANSCRIPTIONAL REGULATOR, ICLR FAMILY"/>
    <property type="match status" value="1"/>
</dbReference>
<dbReference type="EMBL" id="SRLE01000007">
    <property type="protein sequence ID" value="TGD73396.1"/>
    <property type="molecule type" value="Genomic_DNA"/>
</dbReference>
<sequence length="287" mass="32114">MSKPPPGVQRVVAVLNFFAEHPGQSFTFTDIVKALDLGRATCHALLAGLVEAQYLYRNTDKTYVIGPALVAVGRIASEQFSPTQATQPELRALSDRYRTACSAVYLEGHDVVIKLRAGAGRSEAWAVPQGQRLPLRAPFAGAYFATTKSYDLEKWLDEASPKPPEKERRELLAGIEFTREHGYSFGVFNPDMEIANQPFHLAFVGSKMEYPVKIAWELKPRSSYQLAFLTCPVFNRERQVEFVLNLSGFRGSFKGETIAEMGNDLREAAERLTYFINGRSEPYPLPN</sequence>
<dbReference type="SUPFAM" id="SSF46785">
    <property type="entry name" value="Winged helix' DNA-binding domain"/>
    <property type="match status" value="1"/>
</dbReference>
<dbReference type="GO" id="GO:0045892">
    <property type="term" value="P:negative regulation of DNA-templated transcription"/>
    <property type="evidence" value="ECO:0007669"/>
    <property type="project" value="TreeGrafter"/>
</dbReference>
<proteinExistence type="predicted"/>
<organism evidence="6 7">
    <name type="scientific">Mangrovimicrobium sediminis</name>
    <dbReference type="NCBI Taxonomy" id="2562682"/>
    <lineage>
        <taxon>Bacteria</taxon>
        <taxon>Pseudomonadati</taxon>
        <taxon>Pseudomonadota</taxon>
        <taxon>Gammaproteobacteria</taxon>
        <taxon>Cellvibrionales</taxon>
        <taxon>Halieaceae</taxon>
        <taxon>Mangrovimicrobium</taxon>
    </lineage>
</organism>
<comment type="caution">
    <text evidence="6">The sequence shown here is derived from an EMBL/GenBank/DDBJ whole genome shotgun (WGS) entry which is preliminary data.</text>
</comment>
<dbReference type="Gene3D" id="3.30.450.40">
    <property type="match status" value="1"/>
</dbReference>
<dbReference type="Proteomes" id="UP000298050">
    <property type="component" value="Unassembled WGS sequence"/>
</dbReference>
<evidence type="ECO:0000259" key="5">
    <source>
        <dbReference type="PROSITE" id="PS51078"/>
    </source>
</evidence>
<dbReference type="Gene3D" id="1.10.10.10">
    <property type="entry name" value="Winged helix-like DNA-binding domain superfamily/Winged helix DNA-binding domain"/>
    <property type="match status" value="1"/>
</dbReference>
<evidence type="ECO:0000313" key="7">
    <source>
        <dbReference type="Proteomes" id="UP000298050"/>
    </source>
</evidence>
<dbReference type="PANTHER" id="PTHR30136:SF35">
    <property type="entry name" value="HTH-TYPE TRANSCRIPTIONAL REGULATOR RV1719"/>
    <property type="match status" value="1"/>
</dbReference>
<dbReference type="GO" id="GO:0003700">
    <property type="term" value="F:DNA-binding transcription factor activity"/>
    <property type="evidence" value="ECO:0007669"/>
    <property type="project" value="TreeGrafter"/>
</dbReference>